<name>A0A0H2R084_9AGAM</name>
<dbReference type="AlphaFoldDB" id="A0A0H2R084"/>
<reference evidence="1 2" key="1">
    <citation type="submission" date="2015-04" db="EMBL/GenBank/DDBJ databases">
        <title>Complete genome sequence of Schizopora paradoxa KUC8140, a cosmopolitan wood degrader in East Asia.</title>
        <authorList>
            <consortium name="DOE Joint Genome Institute"/>
            <person name="Min B."/>
            <person name="Park H."/>
            <person name="Jang Y."/>
            <person name="Kim J.-J."/>
            <person name="Kim K.H."/>
            <person name="Pangilinan J."/>
            <person name="Lipzen A."/>
            <person name="Riley R."/>
            <person name="Grigoriev I.V."/>
            <person name="Spatafora J.W."/>
            <person name="Choi I.-G."/>
        </authorList>
    </citation>
    <scope>NUCLEOTIDE SEQUENCE [LARGE SCALE GENOMIC DNA]</scope>
    <source>
        <strain evidence="1 2">KUC8140</strain>
    </source>
</reference>
<protein>
    <submittedName>
        <fullName evidence="1">Uncharacterized protein</fullName>
    </submittedName>
</protein>
<gene>
    <name evidence="1" type="ORF">SCHPADRAFT_734303</name>
</gene>
<dbReference type="STRING" id="27342.A0A0H2R084"/>
<organism evidence="1 2">
    <name type="scientific">Schizopora paradoxa</name>
    <dbReference type="NCBI Taxonomy" id="27342"/>
    <lineage>
        <taxon>Eukaryota</taxon>
        <taxon>Fungi</taxon>
        <taxon>Dikarya</taxon>
        <taxon>Basidiomycota</taxon>
        <taxon>Agaricomycotina</taxon>
        <taxon>Agaricomycetes</taxon>
        <taxon>Hymenochaetales</taxon>
        <taxon>Schizoporaceae</taxon>
        <taxon>Schizopora</taxon>
    </lineage>
</organism>
<proteinExistence type="predicted"/>
<dbReference type="Proteomes" id="UP000053477">
    <property type="component" value="Unassembled WGS sequence"/>
</dbReference>
<dbReference type="OrthoDB" id="3171385at2759"/>
<accession>A0A0H2R084</accession>
<dbReference type="EMBL" id="KQ086349">
    <property type="protein sequence ID" value="KLO05180.1"/>
    <property type="molecule type" value="Genomic_DNA"/>
</dbReference>
<evidence type="ECO:0000313" key="1">
    <source>
        <dbReference type="EMBL" id="KLO05180.1"/>
    </source>
</evidence>
<evidence type="ECO:0000313" key="2">
    <source>
        <dbReference type="Proteomes" id="UP000053477"/>
    </source>
</evidence>
<keyword evidence="2" id="KW-1185">Reference proteome</keyword>
<dbReference type="InParanoid" id="A0A0H2R084"/>
<sequence length="192" mass="21128">MTANDPALCAVCQRKPKWKNFEFCGKTCAGRAQTLCSYCRKHPRASGHEFCSRNCASLATNRERPVKSLPNPPQTVAVNPSQLLQNTIPPSPAPMKRKKSFTAKLFEAAKSTIRRHSEGDDTSHTTSPELAQLQALLQSQLQPYVQVVGTPTMAQASLASQRSCIMCRMRPARGESHFCSKPCRIQALGRAT</sequence>